<dbReference type="Proteomes" id="UP000277928">
    <property type="component" value="Unassembled WGS sequence"/>
</dbReference>
<feature type="region of interest" description="Disordered" evidence="1">
    <location>
        <begin position="95"/>
        <end position="116"/>
    </location>
</feature>
<reference evidence="2 3" key="1">
    <citation type="submission" date="2018-08" db="EMBL/GenBank/DDBJ databases">
        <authorList>
            <person name="Laetsch R D."/>
            <person name="Stevens L."/>
            <person name="Kumar S."/>
            <person name="Blaxter L. M."/>
        </authorList>
    </citation>
    <scope>NUCLEOTIDE SEQUENCE [LARGE SCALE GENOMIC DNA]</scope>
</reference>
<feature type="compositionally biased region" description="Polar residues" evidence="1">
    <location>
        <begin position="98"/>
        <end position="116"/>
    </location>
</feature>
<dbReference type="OrthoDB" id="5846864at2759"/>
<evidence type="ECO:0000256" key="1">
    <source>
        <dbReference type="SAM" id="MobiDB-lite"/>
    </source>
</evidence>
<evidence type="ECO:0000313" key="2">
    <source>
        <dbReference type="EMBL" id="VDM92018.1"/>
    </source>
</evidence>
<name>A0A3P7LXC1_LITSI</name>
<keyword evidence="3" id="KW-1185">Reference proteome</keyword>
<evidence type="ECO:0000313" key="3">
    <source>
        <dbReference type="Proteomes" id="UP000277928"/>
    </source>
</evidence>
<dbReference type="OMA" id="NWTRERC"/>
<accession>A0A3P7LXC1</accession>
<protein>
    <submittedName>
        <fullName evidence="2">Uncharacterized protein</fullName>
    </submittedName>
</protein>
<sequence length="210" mass="23314">MNRRPWTDEFGPIINTLRILVRSQLGYQVRHIDFKGGNWTRERCQDLFGRAQTVAASIREITKLASRGIYPGAGGYTVQDTSLGSSSDLTHRTYEEVGSSNTSDNQSWKNDGNGSRKQAFENATLEINDVPRNGADIVSLVVPPKPKYDEPHLPKGYQLKTLEVEFSNTKNRERKVPSSRIARLAQFGQLGVSLVVGAAAEMSKRTLGFS</sequence>
<dbReference type="STRING" id="42156.A0A3P7LXC1"/>
<dbReference type="AlphaFoldDB" id="A0A3P7LXC1"/>
<gene>
    <name evidence="2" type="ORF">NLS_LOCUS9587</name>
</gene>
<proteinExistence type="predicted"/>
<organism evidence="2 3">
    <name type="scientific">Litomosoides sigmodontis</name>
    <name type="common">Filarial nematode worm</name>
    <dbReference type="NCBI Taxonomy" id="42156"/>
    <lineage>
        <taxon>Eukaryota</taxon>
        <taxon>Metazoa</taxon>
        <taxon>Ecdysozoa</taxon>
        <taxon>Nematoda</taxon>
        <taxon>Chromadorea</taxon>
        <taxon>Rhabditida</taxon>
        <taxon>Spirurina</taxon>
        <taxon>Spiruromorpha</taxon>
        <taxon>Filarioidea</taxon>
        <taxon>Onchocercidae</taxon>
        <taxon>Litomosoides</taxon>
    </lineage>
</organism>
<dbReference type="EMBL" id="UYRX01001727">
    <property type="protein sequence ID" value="VDM92018.1"/>
    <property type="molecule type" value="Genomic_DNA"/>
</dbReference>